<organism evidence="2 3">
    <name type="scientific">Synoicihabitans lomoniglobus</name>
    <dbReference type="NCBI Taxonomy" id="2909285"/>
    <lineage>
        <taxon>Bacteria</taxon>
        <taxon>Pseudomonadati</taxon>
        <taxon>Verrucomicrobiota</taxon>
        <taxon>Opitutia</taxon>
        <taxon>Opitutales</taxon>
        <taxon>Opitutaceae</taxon>
        <taxon>Synoicihabitans</taxon>
    </lineage>
</organism>
<sequence>MPLSSKITVGWRESIALPDWHIPALRAKIDTGARTSAIDVDQIELLPDGRVRFDVVLSNKHRRRRKWITADVVRTTTIRSSNGERDTRYVVATTLSLGGLKRLAEFTLVRRENMLCRMLIGRSALTRRYLVDVSRTYVTKPRSTKPKSPLSP</sequence>
<dbReference type="PANTHER" id="PTHR38037:SF2">
    <property type="entry name" value="ATP-DEPENDENT ZINC PROTEASE DOMAIN-CONTAINING PROTEIN-RELATED"/>
    <property type="match status" value="1"/>
</dbReference>
<gene>
    <name evidence="2" type="ORF">PXH66_16505</name>
</gene>
<dbReference type="Gene3D" id="2.40.70.10">
    <property type="entry name" value="Acid Proteases"/>
    <property type="match status" value="1"/>
</dbReference>
<evidence type="ECO:0000259" key="1">
    <source>
        <dbReference type="Pfam" id="PF05618"/>
    </source>
</evidence>
<dbReference type="EMBL" id="CP119075">
    <property type="protein sequence ID" value="WED63940.1"/>
    <property type="molecule type" value="Genomic_DNA"/>
</dbReference>
<evidence type="ECO:0000313" key="2">
    <source>
        <dbReference type="EMBL" id="WED63940.1"/>
    </source>
</evidence>
<reference evidence="2" key="1">
    <citation type="submission" date="2023-03" db="EMBL/GenBank/DDBJ databases">
        <title>Lomoglobus Profundus gen. nov., sp. nov., a novel member of the phylum Verrucomicrobia, isolated from deep-marine sediment of South China Sea.</title>
        <authorList>
            <person name="Ahmad T."/>
            <person name="Ishaq S.E."/>
            <person name="Wang F."/>
        </authorList>
    </citation>
    <scope>NUCLEOTIDE SEQUENCE</scope>
    <source>
        <strain evidence="2">LMO-M01</strain>
    </source>
</reference>
<dbReference type="InterPro" id="IPR008503">
    <property type="entry name" value="Asp_endopeptidase"/>
</dbReference>
<protein>
    <submittedName>
        <fullName evidence="2">RimK/LysX family protein</fullName>
    </submittedName>
</protein>
<accession>A0AAE9ZW29</accession>
<dbReference type="InterPro" id="IPR021109">
    <property type="entry name" value="Peptidase_aspartic_dom_sf"/>
</dbReference>
<feature type="domain" description="Retropepsin-like aspartic endopeptidase" evidence="1">
    <location>
        <begin position="9"/>
        <end position="140"/>
    </location>
</feature>
<dbReference type="Proteomes" id="UP001218638">
    <property type="component" value="Chromosome"/>
</dbReference>
<dbReference type="PANTHER" id="PTHR38037">
    <property type="entry name" value="ZN_PROTEASE DOMAIN-CONTAINING PROTEIN"/>
    <property type="match status" value="1"/>
</dbReference>
<dbReference type="KEGG" id="slom:PXH66_16505"/>
<dbReference type="Pfam" id="PF05618">
    <property type="entry name" value="Zn_protease"/>
    <property type="match status" value="1"/>
</dbReference>
<dbReference type="RefSeq" id="WP_330930644.1">
    <property type="nucleotide sequence ID" value="NZ_CP119075.1"/>
</dbReference>
<name>A0AAE9ZW29_9BACT</name>
<proteinExistence type="predicted"/>
<dbReference type="SUPFAM" id="SSF50630">
    <property type="entry name" value="Acid proteases"/>
    <property type="match status" value="1"/>
</dbReference>
<dbReference type="AlphaFoldDB" id="A0AAE9ZW29"/>
<evidence type="ECO:0000313" key="3">
    <source>
        <dbReference type="Proteomes" id="UP001218638"/>
    </source>
</evidence>
<keyword evidence="3" id="KW-1185">Reference proteome</keyword>